<evidence type="ECO:0000313" key="1">
    <source>
        <dbReference type="EMBL" id="KAB1883318.1"/>
    </source>
</evidence>
<proteinExistence type="predicted"/>
<protein>
    <submittedName>
        <fullName evidence="1">Uncharacterized protein</fullName>
    </submittedName>
</protein>
<dbReference type="AlphaFoldDB" id="A0AAD3ZXK0"/>
<dbReference type="EMBL" id="WAAQ01000002">
    <property type="protein sequence ID" value="KAB1883318.1"/>
    <property type="molecule type" value="Genomic_DNA"/>
</dbReference>
<gene>
    <name evidence="1" type="ORF">F6W70_11845</name>
</gene>
<dbReference type="Proteomes" id="UP000436027">
    <property type="component" value="Unassembled WGS sequence"/>
</dbReference>
<organism evidence="1 2">
    <name type="scientific">Microbacterium maritypicum</name>
    <name type="common">Microbacterium liquefaciens</name>
    <dbReference type="NCBI Taxonomy" id="33918"/>
    <lineage>
        <taxon>Bacteria</taxon>
        <taxon>Bacillati</taxon>
        <taxon>Actinomycetota</taxon>
        <taxon>Actinomycetes</taxon>
        <taxon>Micrococcales</taxon>
        <taxon>Microbacteriaceae</taxon>
        <taxon>Microbacterium</taxon>
    </lineage>
</organism>
<sequence length="506" mass="53384">MTGCTSAEDERSATQADTYEYVDRLRGVNDLAHASLELPATATLAGVAAISMSQRYVGAEPEPMDDVELRRLADRSPEDAPAIFSQLCEISSGDSRKARSALSPDAAAALDALSAKDLPSIDDEDAAVLAADVLSAMACRDGVAAAAVPHDIRDRLQQSVESFPLPFVSLQHQGLLAESSSPTVAPEDIEQLQSEIASEGCTQWRQAWATAASRAATLPDTIMQCAESTTTELNDPTVLYYFVSAHMPPAVLSGILEHNAAAVSDWSRVDAVFSTAADEPTGLGTVAATRDAVTLLKTRGIDTPPDWIAEGLATALEGDPLAWSDAGSASDILYLCESLASACPASVIEEVRSTVMASIEDLGIPTPGDDLSTARILEAAAVAELELPGCTPETVDQWAQDAPLSLAMLAMSQKECWETLSFSKQDYIDDASAAMQTTDFQSAAGYVILHALGTDGSGDSEMRDAVSASLDGLIALIDESEGTGYVTKARPLPLELLRARIENWTE</sequence>
<name>A0AAD3ZXK0_MICMQ</name>
<reference evidence="1 2" key="1">
    <citation type="submission" date="2019-09" db="EMBL/GenBank/DDBJ databases">
        <title>Whole genome sequencing of Microbacterium maritypicum.</title>
        <authorList>
            <person name="Lenchi N."/>
        </authorList>
    </citation>
    <scope>NUCLEOTIDE SEQUENCE [LARGE SCALE GENOMIC DNA]</scope>
    <source>
        <strain evidence="1 2">DSM 12512</strain>
    </source>
</reference>
<evidence type="ECO:0000313" key="2">
    <source>
        <dbReference type="Proteomes" id="UP000436027"/>
    </source>
</evidence>
<accession>A0AAD3ZXK0</accession>
<dbReference type="RefSeq" id="WP_151486821.1">
    <property type="nucleotide sequence ID" value="NZ_BAAAIN010000001.1"/>
</dbReference>
<comment type="caution">
    <text evidence="1">The sequence shown here is derived from an EMBL/GenBank/DDBJ whole genome shotgun (WGS) entry which is preliminary data.</text>
</comment>